<reference evidence="3" key="1">
    <citation type="journal article" date="2014" name="Science">
        <title>Ancient hybridizations among the ancestral genomes of bread wheat.</title>
        <authorList>
            <consortium name="International Wheat Genome Sequencing Consortium,"/>
            <person name="Marcussen T."/>
            <person name="Sandve S.R."/>
            <person name="Heier L."/>
            <person name="Spannagl M."/>
            <person name="Pfeifer M."/>
            <person name="Jakobsen K.S."/>
            <person name="Wulff B.B."/>
            <person name="Steuernagel B."/>
            <person name="Mayer K.F."/>
            <person name="Olsen O.A."/>
        </authorList>
    </citation>
    <scope>NUCLEOTIDE SEQUENCE [LARGE SCALE GENOMIC DNA]</scope>
    <source>
        <strain evidence="3">cv. AL8/78</strain>
    </source>
</reference>
<dbReference type="AlphaFoldDB" id="A0A453L468"/>
<reference evidence="2" key="5">
    <citation type="journal article" date="2021" name="G3 (Bethesda)">
        <title>Aegilops tauschii genome assembly Aet v5.0 features greater sequence contiguity and improved annotation.</title>
        <authorList>
            <person name="Wang L."/>
            <person name="Zhu T."/>
            <person name="Rodriguez J.C."/>
            <person name="Deal K.R."/>
            <person name="Dubcovsky J."/>
            <person name="McGuire P.E."/>
            <person name="Lux T."/>
            <person name="Spannagl M."/>
            <person name="Mayer K.F.X."/>
            <person name="Baldrich P."/>
            <person name="Meyers B.C."/>
            <person name="Huo N."/>
            <person name="Gu Y.Q."/>
            <person name="Zhou H."/>
            <person name="Devos K.M."/>
            <person name="Bennetzen J.L."/>
            <person name="Unver T."/>
            <person name="Budak H."/>
            <person name="Gulick P.J."/>
            <person name="Galiba G."/>
            <person name="Kalapos B."/>
            <person name="Nelson D.R."/>
            <person name="Li P."/>
            <person name="You F.M."/>
            <person name="Luo M.C."/>
            <person name="Dvorak J."/>
        </authorList>
    </citation>
    <scope>NUCLEOTIDE SEQUENCE [LARGE SCALE GENOMIC DNA]</scope>
    <source>
        <strain evidence="2">cv. AL8/78</strain>
    </source>
</reference>
<evidence type="ECO:0000313" key="3">
    <source>
        <dbReference type="Proteomes" id="UP000015105"/>
    </source>
</evidence>
<reference evidence="2" key="4">
    <citation type="submission" date="2019-03" db="UniProtKB">
        <authorList>
            <consortium name="EnsemblPlants"/>
        </authorList>
    </citation>
    <scope>IDENTIFICATION</scope>
</reference>
<evidence type="ECO:0000256" key="1">
    <source>
        <dbReference type="SAM" id="MobiDB-lite"/>
    </source>
</evidence>
<feature type="region of interest" description="Disordered" evidence="1">
    <location>
        <begin position="1"/>
        <end position="22"/>
    </location>
</feature>
<sequence length="121" mass="13400">VRRFPSLFHTLPQSSHSRPPSLAYPSRLPPRVFLSRRKLKIFHGGGDCRRVTSPACRSGGRPPQDLLKSFSIAPLLVFSTPGQPLLIPNISSSDSVLSEILPVQIACWNLLHGEFSHEMFG</sequence>
<dbReference type="Proteomes" id="UP000015105">
    <property type="component" value="Chromosome 5D"/>
</dbReference>
<dbReference type="EnsemblPlants" id="AET5Gv20622800.1">
    <property type="protein sequence ID" value="AET5Gv20622800.1"/>
    <property type="gene ID" value="AET5Gv20622800"/>
</dbReference>
<organism evidence="2 3">
    <name type="scientific">Aegilops tauschii subsp. strangulata</name>
    <name type="common">Goatgrass</name>
    <dbReference type="NCBI Taxonomy" id="200361"/>
    <lineage>
        <taxon>Eukaryota</taxon>
        <taxon>Viridiplantae</taxon>
        <taxon>Streptophyta</taxon>
        <taxon>Embryophyta</taxon>
        <taxon>Tracheophyta</taxon>
        <taxon>Spermatophyta</taxon>
        <taxon>Magnoliopsida</taxon>
        <taxon>Liliopsida</taxon>
        <taxon>Poales</taxon>
        <taxon>Poaceae</taxon>
        <taxon>BOP clade</taxon>
        <taxon>Pooideae</taxon>
        <taxon>Triticodae</taxon>
        <taxon>Triticeae</taxon>
        <taxon>Triticinae</taxon>
        <taxon>Aegilops</taxon>
    </lineage>
</organism>
<accession>A0A453L468</accession>
<keyword evidence="3" id="KW-1185">Reference proteome</keyword>
<name>A0A453L468_AEGTS</name>
<reference evidence="3" key="2">
    <citation type="journal article" date="2017" name="Nat. Plants">
        <title>The Aegilops tauschii genome reveals multiple impacts of transposons.</title>
        <authorList>
            <person name="Zhao G."/>
            <person name="Zou C."/>
            <person name="Li K."/>
            <person name="Wang K."/>
            <person name="Li T."/>
            <person name="Gao L."/>
            <person name="Zhang X."/>
            <person name="Wang H."/>
            <person name="Yang Z."/>
            <person name="Liu X."/>
            <person name="Jiang W."/>
            <person name="Mao L."/>
            <person name="Kong X."/>
            <person name="Jiao Y."/>
            <person name="Jia J."/>
        </authorList>
    </citation>
    <scope>NUCLEOTIDE SEQUENCE [LARGE SCALE GENOMIC DNA]</scope>
    <source>
        <strain evidence="3">cv. AL8/78</strain>
    </source>
</reference>
<proteinExistence type="predicted"/>
<dbReference type="Gramene" id="AET5Gv20622800.1">
    <property type="protein sequence ID" value="AET5Gv20622800.1"/>
    <property type="gene ID" value="AET5Gv20622800"/>
</dbReference>
<evidence type="ECO:0000313" key="2">
    <source>
        <dbReference type="EnsemblPlants" id="AET5Gv20622800.1"/>
    </source>
</evidence>
<reference evidence="2" key="3">
    <citation type="journal article" date="2017" name="Nature">
        <title>Genome sequence of the progenitor of the wheat D genome Aegilops tauschii.</title>
        <authorList>
            <person name="Luo M.C."/>
            <person name="Gu Y.Q."/>
            <person name="Puiu D."/>
            <person name="Wang H."/>
            <person name="Twardziok S.O."/>
            <person name="Deal K.R."/>
            <person name="Huo N."/>
            <person name="Zhu T."/>
            <person name="Wang L."/>
            <person name="Wang Y."/>
            <person name="McGuire P.E."/>
            <person name="Liu S."/>
            <person name="Long H."/>
            <person name="Ramasamy R.K."/>
            <person name="Rodriguez J.C."/>
            <person name="Van S.L."/>
            <person name="Yuan L."/>
            <person name="Wang Z."/>
            <person name="Xia Z."/>
            <person name="Xiao L."/>
            <person name="Anderson O.D."/>
            <person name="Ouyang S."/>
            <person name="Liang Y."/>
            <person name="Zimin A.V."/>
            <person name="Pertea G."/>
            <person name="Qi P."/>
            <person name="Bennetzen J.L."/>
            <person name="Dai X."/>
            <person name="Dawson M.W."/>
            <person name="Muller H.G."/>
            <person name="Kugler K."/>
            <person name="Rivarola-Duarte L."/>
            <person name="Spannagl M."/>
            <person name="Mayer K.F.X."/>
            <person name="Lu F.H."/>
            <person name="Bevan M.W."/>
            <person name="Leroy P."/>
            <person name="Li P."/>
            <person name="You F.M."/>
            <person name="Sun Q."/>
            <person name="Liu Z."/>
            <person name="Lyons E."/>
            <person name="Wicker T."/>
            <person name="Salzberg S.L."/>
            <person name="Devos K.M."/>
            <person name="Dvorak J."/>
        </authorList>
    </citation>
    <scope>NUCLEOTIDE SEQUENCE [LARGE SCALE GENOMIC DNA]</scope>
    <source>
        <strain evidence="2">cv. AL8/78</strain>
    </source>
</reference>
<protein>
    <submittedName>
        <fullName evidence="2">Uncharacterized protein</fullName>
    </submittedName>
</protein>